<feature type="transmembrane region" description="Helical" evidence="1">
    <location>
        <begin position="378"/>
        <end position="395"/>
    </location>
</feature>
<keyword evidence="1" id="KW-0812">Transmembrane</keyword>
<feature type="transmembrane region" description="Helical" evidence="1">
    <location>
        <begin position="82"/>
        <end position="104"/>
    </location>
</feature>
<feature type="transmembrane region" description="Helical" evidence="1">
    <location>
        <begin position="51"/>
        <end position="70"/>
    </location>
</feature>
<dbReference type="AlphaFoldDB" id="A0A6S6RZC6"/>
<protein>
    <submittedName>
        <fullName evidence="2">Uncharacterized protein</fullName>
    </submittedName>
</protein>
<sequence length="507" mass="58700">MNYKRNKTTNPFLELINVFLGIFIEILTFIRDFIRNGLGKSQDFFKQHISYQAVLLLSLISFATSYYGFLSLVSDGFWLTKVLFFAVVGVIQLALVYAISQLYLREFFSRHILRATLLLVTYLLSLFISVLFSFNFYYKIFSASEFAVRNVTLQLEIVQERLEDAESSFNDIFISLEKLSNYSMEKSLEERTVGGTCDETKIPKPGPRSALRKFESSLFKSHLESVSDVKLRISAEIESVKYMITKFNVKTDNIDKLESEVNKKIETINRLFRGGEILLLPKVLAKHKGAKRMVMESLGRQISCPDSTITQKINAIMENLNSLKFLEKVAFFDSNDEQQLIGRTINVLLAILPFSDTKVVALEEIQNPTDVTQSDVKAIGLGFLVDFFIFFFTILSKDPYRARYFSEDNILEYQKYVVRPTLKPFIFEGHFFYHLIIPNQKRNSRVYEIITRFQLDKMVTLSGSNVEYDALLPVHQNRLKNFNTLTFQVYKVNKNKYDTLLAQIDEL</sequence>
<feature type="transmembrane region" description="Helical" evidence="1">
    <location>
        <begin position="116"/>
        <end position="138"/>
    </location>
</feature>
<proteinExistence type="predicted"/>
<feature type="transmembrane region" description="Helical" evidence="1">
    <location>
        <begin position="12"/>
        <end position="30"/>
    </location>
</feature>
<name>A0A6S6RZC6_9BACT</name>
<gene>
    <name evidence="2" type="ORF">HELGO_WM10139</name>
</gene>
<accession>A0A6S6RZC6</accession>
<reference evidence="2" key="1">
    <citation type="submission" date="2020-01" db="EMBL/GenBank/DDBJ databases">
        <authorList>
            <person name="Meier V. D."/>
            <person name="Meier V D."/>
        </authorList>
    </citation>
    <scope>NUCLEOTIDE SEQUENCE</scope>
    <source>
        <strain evidence="2">HLG_WM_MAG_05</strain>
    </source>
</reference>
<keyword evidence="1" id="KW-0472">Membrane</keyword>
<dbReference type="EMBL" id="CACVAU010000002">
    <property type="protein sequence ID" value="CAA6800813.1"/>
    <property type="molecule type" value="Genomic_DNA"/>
</dbReference>
<evidence type="ECO:0000256" key="1">
    <source>
        <dbReference type="SAM" id="Phobius"/>
    </source>
</evidence>
<keyword evidence="1" id="KW-1133">Transmembrane helix</keyword>
<evidence type="ECO:0000313" key="2">
    <source>
        <dbReference type="EMBL" id="CAA6800813.1"/>
    </source>
</evidence>
<organism evidence="2">
    <name type="scientific">uncultured Sulfurovum sp</name>
    <dbReference type="NCBI Taxonomy" id="269237"/>
    <lineage>
        <taxon>Bacteria</taxon>
        <taxon>Pseudomonadati</taxon>
        <taxon>Campylobacterota</taxon>
        <taxon>Epsilonproteobacteria</taxon>
        <taxon>Campylobacterales</taxon>
        <taxon>Sulfurovaceae</taxon>
        <taxon>Sulfurovum</taxon>
        <taxon>environmental samples</taxon>
    </lineage>
</organism>